<keyword evidence="4" id="KW-1133">Transmembrane helix</keyword>
<dbReference type="PANTHER" id="PTHR30290:SF9">
    <property type="entry name" value="OLIGOPEPTIDE-BINDING PROTEIN APPA"/>
    <property type="match status" value="1"/>
</dbReference>
<gene>
    <name evidence="6" type="ORF">B7O98_03490</name>
</gene>
<dbReference type="Pfam" id="PF00496">
    <property type="entry name" value="SBP_bac_5"/>
    <property type="match status" value="1"/>
</dbReference>
<dbReference type="GO" id="GO:0043190">
    <property type="term" value="C:ATP-binding cassette (ABC) transporter complex"/>
    <property type="evidence" value="ECO:0007669"/>
    <property type="project" value="InterPro"/>
</dbReference>
<sequence length="580" mass="64972">MGLRNGVVCDGLGLCKFSLFFKRVKSSLHVSRFALGVSKVLLVLVVLALVASSVLTFAFFTLLNKQKESTQTTVAELSSSFTSSSTSYVSSQQKSLRIGIGIDADTLDPAGQTTTTISNIVRFMVESLFIIDIDGSVKPLLAESYNVSSDGKEYIVRLRKNIRFQDGTPFNATAVKFTFDRLLNPNVKVPGRAYYTVIQNVETVDTYTVKFVLKEPYAPFITVLAFTQAGIVSPKAVSELGDKIATTPLDIGTGPYKFKEWVKGDRIVLVRNENYWNGTPYFSELVFKVVPDAQTRTAMLLAGDLDLIIQPPATDVNTLKQRNDVKVFAVASNRVMYIGINTQWGPFKDVRVRKALNYAIDKEAIVKNVLFGLGQVMDSVLPAYSLGYVRLGPYPYDPAKAKELLKEAGYPNGFKVTLITPTGRYLFDKQVAEAIAQYLREVGLEVEIRTYDWPTYVSTVLAPLNKTEVQLFLLGWSPGSPDPHFYLYQRFHSTQFTPNGFNNFFYANAEVDRLLDEGVKVVDINLRSEIYRNASKLIWDDAPNIFLYIQYFVIAHRADLTDVKVYPYEMFDVAQARLSS</sequence>
<evidence type="ECO:0000256" key="1">
    <source>
        <dbReference type="ARBA" id="ARBA00005695"/>
    </source>
</evidence>
<name>A0A2R7Y7H1_9CREN</name>
<dbReference type="Proteomes" id="UP000244093">
    <property type="component" value="Unassembled WGS sequence"/>
</dbReference>
<keyword evidence="4" id="KW-0472">Membrane</keyword>
<dbReference type="PANTHER" id="PTHR30290">
    <property type="entry name" value="PERIPLASMIC BINDING COMPONENT OF ABC TRANSPORTER"/>
    <property type="match status" value="1"/>
</dbReference>
<dbReference type="AlphaFoldDB" id="A0A2R7Y7H1"/>
<dbReference type="InterPro" id="IPR000914">
    <property type="entry name" value="SBP_5_dom"/>
</dbReference>
<dbReference type="InterPro" id="IPR030678">
    <property type="entry name" value="Peptide/Ni-bd"/>
</dbReference>
<organism evidence="6 7">
    <name type="scientific">Zestosphaera tikiterensis</name>
    <dbReference type="NCBI Taxonomy" id="1973259"/>
    <lineage>
        <taxon>Archaea</taxon>
        <taxon>Thermoproteota</taxon>
        <taxon>Thermoprotei</taxon>
        <taxon>Desulfurococcales</taxon>
        <taxon>Desulfurococcaceae</taxon>
        <taxon>Zestosphaera</taxon>
    </lineage>
</organism>
<evidence type="ECO:0000256" key="2">
    <source>
        <dbReference type="ARBA" id="ARBA00022448"/>
    </source>
</evidence>
<dbReference type="GO" id="GO:1904680">
    <property type="term" value="F:peptide transmembrane transporter activity"/>
    <property type="evidence" value="ECO:0007669"/>
    <property type="project" value="TreeGrafter"/>
</dbReference>
<keyword evidence="3" id="KW-0732">Signal</keyword>
<comment type="similarity">
    <text evidence="1">Belongs to the bacterial solute-binding protein 5 family.</text>
</comment>
<dbReference type="PIRSF" id="PIRSF002741">
    <property type="entry name" value="MppA"/>
    <property type="match status" value="1"/>
</dbReference>
<evidence type="ECO:0000313" key="6">
    <source>
        <dbReference type="EMBL" id="PUA33493.1"/>
    </source>
</evidence>
<reference evidence="6 7" key="1">
    <citation type="journal article" date="2018" name="Syst. Appl. Microbiol.">
        <title>A new symbiotic nanoarchaeote (Candidatus Nanoclepta minutus) and its host (Zestosphaera tikiterensis gen. nov., sp. nov.) from a New Zealand hot spring.</title>
        <authorList>
            <person name="St John E."/>
            <person name="Liu Y."/>
            <person name="Podar M."/>
            <person name="Stott M.B."/>
            <person name="Meneghin J."/>
            <person name="Chen Z."/>
            <person name="Lagutin K."/>
            <person name="Mitchell K."/>
            <person name="Reysenbach A.L."/>
        </authorList>
    </citation>
    <scope>NUCLEOTIDE SEQUENCE [LARGE SCALE GENOMIC DNA]</scope>
    <source>
        <strain evidence="6">NZ3</strain>
    </source>
</reference>
<dbReference type="Gene3D" id="3.40.190.10">
    <property type="entry name" value="Periplasmic binding protein-like II"/>
    <property type="match status" value="1"/>
</dbReference>
<protein>
    <recommendedName>
        <fullName evidence="5">Solute-binding protein family 5 domain-containing protein</fullName>
    </recommendedName>
</protein>
<dbReference type="Gene3D" id="3.10.105.10">
    <property type="entry name" value="Dipeptide-binding Protein, Domain 3"/>
    <property type="match status" value="1"/>
</dbReference>
<keyword evidence="4" id="KW-0812">Transmembrane</keyword>
<dbReference type="GO" id="GO:0015833">
    <property type="term" value="P:peptide transport"/>
    <property type="evidence" value="ECO:0007669"/>
    <property type="project" value="TreeGrafter"/>
</dbReference>
<dbReference type="GO" id="GO:0042597">
    <property type="term" value="C:periplasmic space"/>
    <property type="evidence" value="ECO:0007669"/>
    <property type="project" value="UniProtKB-ARBA"/>
</dbReference>
<comment type="caution">
    <text evidence="6">The sequence shown here is derived from an EMBL/GenBank/DDBJ whole genome shotgun (WGS) entry which is preliminary data.</text>
</comment>
<feature type="domain" description="Solute-binding protein family 5" evidence="5">
    <location>
        <begin position="137"/>
        <end position="496"/>
    </location>
</feature>
<evidence type="ECO:0000256" key="4">
    <source>
        <dbReference type="SAM" id="Phobius"/>
    </source>
</evidence>
<dbReference type="EMBL" id="NBVN01000002">
    <property type="protein sequence ID" value="PUA33493.1"/>
    <property type="molecule type" value="Genomic_DNA"/>
</dbReference>
<keyword evidence="2" id="KW-0813">Transport</keyword>
<evidence type="ECO:0000313" key="7">
    <source>
        <dbReference type="Proteomes" id="UP000244093"/>
    </source>
</evidence>
<evidence type="ECO:0000259" key="5">
    <source>
        <dbReference type="Pfam" id="PF00496"/>
    </source>
</evidence>
<dbReference type="Gene3D" id="3.90.76.10">
    <property type="entry name" value="Dipeptide-binding Protein, Domain 1"/>
    <property type="match status" value="1"/>
</dbReference>
<proteinExistence type="inferred from homology"/>
<accession>A0A2R7Y7H1</accession>
<feature type="transmembrane region" description="Helical" evidence="4">
    <location>
        <begin position="40"/>
        <end position="63"/>
    </location>
</feature>
<dbReference type="InterPro" id="IPR039424">
    <property type="entry name" value="SBP_5"/>
</dbReference>
<evidence type="ECO:0000256" key="3">
    <source>
        <dbReference type="ARBA" id="ARBA00022729"/>
    </source>
</evidence>
<dbReference type="SUPFAM" id="SSF53850">
    <property type="entry name" value="Periplasmic binding protein-like II"/>
    <property type="match status" value="1"/>
</dbReference>